<feature type="region of interest" description="Disordered" evidence="1">
    <location>
        <begin position="110"/>
        <end position="146"/>
    </location>
</feature>
<feature type="compositionally biased region" description="Basic and acidic residues" evidence="1">
    <location>
        <begin position="1"/>
        <end position="34"/>
    </location>
</feature>
<evidence type="ECO:0000313" key="2">
    <source>
        <dbReference type="EMBL" id="CAE0252327.1"/>
    </source>
</evidence>
<dbReference type="Gene3D" id="2.130.10.10">
    <property type="entry name" value="YVTN repeat-like/Quinoprotein amine dehydrogenase"/>
    <property type="match status" value="1"/>
</dbReference>
<sequence>MVRIHEGGSEEDAKGEEKGEGGARRRDGKDKKDGGTASTMSGGSNRDESEQKRRGEWEEKSRVEARGSVIAVRDACPTSIVSSRCGTLLGVGYKDSSFCIHAVRLASSWEEEKKANEEGGEKTKMEEKDKKEEKEKKEGKEEGNRWPDLPLLSTLVRAHTNVRASFSACSHLLATVDPYSDRRGIGVWQRQGRSMQGGGGKQGKEVTNGICGGVEAEMGGLTLDRESGKGEWTKVDMVMTSSDVDSVAFSPSLYCSSTASSQWVIAGCDEGEVVVWSVKMSEEEGASPTLHQVQMLNVNRACVYGLAFSAPLQQDLTTPAGCTSAHAERVVLATADTDGCICMWSLLPPSSSLSPTLPTSTSPSPAPFTLLQTLKAEAYISDCAVTNDADVVTAVDWSGDSADPFGVYVWEREEGCIGV</sequence>
<accession>A0A7S3DBC5</accession>
<feature type="region of interest" description="Disordered" evidence="1">
    <location>
        <begin position="1"/>
        <end position="64"/>
    </location>
</feature>
<dbReference type="InterPro" id="IPR001680">
    <property type="entry name" value="WD40_rpt"/>
</dbReference>
<reference evidence="2" key="1">
    <citation type="submission" date="2021-01" db="EMBL/GenBank/DDBJ databases">
        <authorList>
            <person name="Corre E."/>
            <person name="Pelletier E."/>
            <person name="Niang G."/>
            <person name="Scheremetjew M."/>
            <person name="Finn R."/>
            <person name="Kale V."/>
            <person name="Holt S."/>
            <person name="Cochrane G."/>
            <person name="Meng A."/>
            <person name="Brown T."/>
            <person name="Cohen L."/>
        </authorList>
    </citation>
    <scope>NUCLEOTIDE SEQUENCE</scope>
    <source>
        <strain evidence="2">NIES-2562</strain>
    </source>
</reference>
<dbReference type="AlphaFoldDB" id="A0A7S3DBC5"/>
<dbReference type="InterPro" id="IPR015943">
    <property type="entry name" value="WD40/YVTN_repeat-like_dom_sf"/>
</dbReference>
<evidence type="ECO:0000256" key="1">
    <source>
        <dbReference type="SAM" id="MobiDB-lite"/>
    </source>
</evidence>
<proteinExistence type="predicted"/>
<dbReference type="InterPro" id="IPR036322">
    <property type="entry name" value="WD40_repeat_dom_sf"/>
</dbReference>
<dbReference type="SUPFAM" id="SSF50978">
    <property type="entry name" value="WD40 repeat-like"/>
    <property type="match status" value="1"/>
</dbReference>
<organism evidence="2">
    <name type="scientific">Palpitomonas bilix</name>
    <dbReference type="NCBI Taxonomy" id="652834"/>
    <lineage>
        <taxon>Eukaryota</taxon>
        <taxon>Eukaryota incertae sedis</taxon>
    </lineage>
</organism>
<feature type="compositionally biased region" description="Basic and acidic residues" evidence="1">
    <location>
        <begin position="45"/>
        <end position="64"/>
    </location>
</feature>
<dbReference type="SMART" id="SM00320">
    <property type="entry name" value="WD40"/>
    <property type="match status" value="3"/>
</dbReference>
<dbReference type="EMBL" id="HBIB01022310">
    <property type="protein sequence ID" value="CAE0252327.1"/>
    <property type="molecule type" value="Transcribed_RNA"/>
</dbReference>
<gene>
    <name evidence="2" type="ORF">PBIL07802_LOCUS14554</name>
</gene>
<feature type="compositionally biased region" description="Basic and acidic residues" evidence="1">
    <location>
        <begin position="110"/>
        <end position="145"/>
    </location>
</feature>
<name>A0A7S3DBC5_9EUKA</name>
<protein>
    <submittedName>
        <fullName evidence="2">Uncharacterized protein</fullName>
    </submittedName>
</protein>